<feature type="domain" description="NfeD-like C-terminal" evidence="6">
    <location>
        <begin position="96"/>
        <end position="151"/>
    </location>
</feature>
<evidence type="ECO:0000313" key="8">
    <source>
        <dbReference type="Proteomes" id="UP001500791"/>
    </source>
</evidence>
<comment type="subcellular location">
    <subcellularLocation>
        <location evidence="1">Membrane</location>
        <topology evidence="1">Multi-pass membrane protein</topology>
    </subcellularLocation>
</comment>
<evidence type="ECO:0000313" key="7">
    <source>
        <dbReference type="EMBL" id="GAA0398774.1"/>
    </source>
</evidence>
<accession>A0ABP3IG82</accession>
<sequence>MEWLAGLYATQPFWLWLGIGVILLGIEAMFSTEWLLWPAVAAGATALLAALAPELGLKIEGAVFAALTVALTLVSKRLVKRVNPGDLPDINDVNLRLIGQSARVVEPFTNGVGRVFISGAEWAAEIHGSNPLVGESVIVERVTGGRLQVRPQ</sequence>
<reference evidence="8" key="1">
    <citation type="journal article" date="2019" name="Int. J. Syst. Evol. Microbiol.">
        <title>The Global Catalogue of Microorganisms (GCM) 10K type strain sequencing project: providing services to taxonomists for standard genome sequencing and annotation.</title>
        <authorList>
            <consortium name="The Broad Institute Genomics Platform"/>
            <consortium name="The Broad Institute Genome Sequencing Center for Infectious Disease"/>
            <person name="Wu L."/>
            <person name="Ma J."/>
        </authorList>
    </citation>
    <scope>NUCLEOTIDE SEQUENCE [LARGE SCALE GENOMIC DNA]</scope>
    <source>
        <strain evidence="8">JCM 13476</strain>
    </source>
</reference>
<name>A0ABP3IG82_9CAUL</name>
<evidence type="ECO:0000256" key="5">
    <source>
        <dbReference type="SAM" id="Phobius"/>
    </source>
</evidence>
<comment type="caution">
    <text evidence="7">The sequence shown here is derived from an EMBL/GenBank/DDBJ whole genome shotgun (WGS) entry which is preliminary data.</text>
</comment>
<dbReference type="InterPro" id="IPR052165">
    <property type="entry name" value="Membrane_assoc_protease"/>
</dbReference>
<protein>
    <submittedName>
        <fullName evidence="7">NfeD family protein</fullName>
    </submittedName>
</protein>
<keyword evidence="8" id="KW-1185">Reference proteome</keyword>
<evidence type="ECO:0000256" key="2">
    <source>
        <dbReference type="ARBA" id="ARBA00022692"/>
    </source>
</evidence>
<feature type="transmembrane region" description="Helical" evidence="5">
    <location>
        <begin position="13"/>
        <end position="30"/>
    </location>
</feature>
<keyword evidence="3 5" id="KW-1133">Transmembrane helix</keyword>
<dbReference type="Proteomes" id="UP001500791">
    <property type="component" value="Unassembled WGS sequence"/>
</dbReference>
<dbReference type="Gene3D" id="2.40.50.140">
    <property type="entry name" value="Nucleic acid-binding proteins"/>
    <property type="match status" value="1"/>
</dbReference>
<gene>
    <name evidence="7" type="ORF">GCM10009093_26670</name>
</gene>
<evidence type="ECO:0000259" key="6">
    <source>
        <dbReference type="Pfam" id="PF01957"/>
    </source>
</evidence>
<evidence type="ECO:0000256" key="3">
    <source>
        <dbReference type="ARBA" id="ARBA00022989"/>
    </source>
</evidence>
<organism evidence="7 8">
    <name type="scientific">Brevundimonas terrae</name>
    <dbReference type="NCBI Taxonomy" id="363631"/>
    <lineage>
        <taxon>Bacteria</taxon>
        <taxon>Pseudomonadati</taxon>
        <taxon>Pseudomonadota</taxon>
        <taxon>Alphaproteobacteria</taxon>
        <taxon>Caulobacterales</taxon>
        <taxon>Caulobacteraceae</taxon>
        <taxon>Brevundimonas</taxon>
    </lineage>
</organism>
<evidence type="ECO:0000256" key="4">
    <source>
        <dbReference type="ARBA" id="ARBA00023136"/>
    </source>
</evidence>
<dbReference type="PANTHER" id="PTHR33507">
    <property type="entry name" value="INNER MEMBRANE PROTEIN YBBJ"/>
    <property type="match status" value="1"/>
</dbReference>
<feature type="transmembrane region" description="Helical" evidence="5">
    <location>
        <begin position="35"/>
        <end position="53"/>
    </location>
</feature>
<proteinExistence type="predicted"/>
<dbReference type="InterPro" id="IPR002810">
    <property type="entry name" value="NfeD-like_C"/>
</dbReference>
<evidence type="ECO:0000256" key="1">
    <source>
        <dbReference type="ARBA" id="ARBA00004141"/>
    </source>
</evidence>
<dbReference type="EMBL" id="BAAAEJ010000009">
    <property type="protein sequence ID" value="GAA0398774.1"/>
    <property type="molecule type" value="Genomic_DNA"/>
</dbReference>
<keyword evidence="2 5" id="KW-0812">Transmembrane</keyword>
<keyword evidence="4 5" id="KW-0472">Membrane</keyword>
<dbReference type="PANTHER" id="PTHR33507:SF3">
    <property type="entry name" value="INNER MEMBRANE PROTEIN YBBJ"/>
    <property type="match status" value="1"/>
</dbReference>
<dbReference type="InterPro" id="IPR012340">
    <property type="entry name" value="NA-bd_OB-fold"/>
</dbReference>
<dbReference type="RefSeq" id="WP_167178191.1">
    <property type="nucleotide sequence ID" value="NZ_BAAAEJ010000009.1"/>
</dbReference>
<dbReference type="SUPFAM" id="SSF141322">
    <property type="entry name" value="NfeD domain-like"/>
    <property type="match status" value="1"/>
</dbReference>
<dbReference type="Pfam" id="PF01957">
    <property type="entry name" value="NfeD"/>
    <property type="match status" value="1"/>
</dbReference>